<reference evidence="7 8" key="1">
    <citation type="submission" date="2019-03" db="EMBL/GenBank/DDBJ databases">
        <title>Metabolic potential of uncultured bacteria and archaea associated with petroleum seepage in deep-sea sediments.</title>
        <authorList>
            <person name="Dong X."/>
            <person name="Hubert C."/>
        </authorList>
    </citation>
    <scope>NUCLEOTIDE SEQUENCE [LARGE SCALE GENOMIC DNA]</scope>
    <source>
        <strain evidence="7">E29_bin36</strain>
    </source>
</reference>
<dbReference type="Proteomes" id="UP000315534">
    <property type="component" value="Unassembled WGS sequence"/>
</dbReference>
<evidence type="ECO:0000313" key="8">
    <source>
        <dbReference type="Proteomes" id="UP000315534"/>
    </source>
</evidence>
<gene>
    <name evidence="7" type="ORF">E3J38_07725</name>
</gene>
<dbReference type="InterPro" id="IPR028431">
    <property type="entry name" value="NADP_DH_HndA-like"/>
</dbReference>
<accession>A0A523XJE9</accession>
<organism evidence="7 8">
    <name type="scientific">candidate division TA06 bacterium</name>
    <dbReference type="NCBI Taxonomy" id="2250710"/>
    <lineage>
        <taxon>Bacteria</taxon>
        <taxon>Bacteria division TA06</taxon>
    </lineage>
</organism>
<dbReference type="Pfam" id="PF01257">
    <property type="entry name" value="2Fe-2S_thioredx"/>
    <property type="match status" value="1"/>
</dbReference>
<proteinExistence type="inferred from homology"/>
<dbReference type="CDD" id="cd03064">
    <property type="entry name" value="TRX_Fd_NuoE"/>
    <property type="match status" value="1"/>
</dbReference>
<dbReference type="SUPFAM" id="SSF52833">
    <property type="entry name" value="Thioredoxin-like"/>
    <property type="match status" value="1"/>
</dbReference>
<dbReference type="InterPro" id="IPR041921">
    <property type="entry name" value="NuoE_N"/>
</dbReference>
<evidence type="ECO:0000256" key="2">
    <source>
        <dbReference type="ARBA" id="ARBA00022714"/>
    </source>
</evidence>
<dbReference type="EMBL" id="SOIP01000444">
    <property type="protein sequence ID" value="TET79079.1"/>
    <property type="molecule type" value="Genomic_DNA"/>
</dbReference>
<evidence type="ECO:0000256" key="5">
    <source>
        <dbReference type="ARBA" id="ARBA00023014"/>
    </source>
</evidence>
<dbReference type="InterPro" id="IPR036249">
    <property type="entry name" value="Thioredoxin-like_sf"/>
</dbReference>
<keyword evidence="5" id="KW-0411">Iron-sulfur</keyword>
<dbReference type="PANTHER" id="PTHR43342">
    <property type="entry name" value="NADH-QUINONE OXIDOREDUCTASE, E SUBUNIT"/>
    <property type="match status" value="1"/>
</dbReference>
<comment type="similarity">
    <text evidence="1">Belongs to the complex I 24 kDa subunit family.</text>
</comment>
<keyword evidence="4" id="KW-0408">Iron</keyword>
<evidence type="ECO:0000256" key="1">
    <source>
        <dbReference type="ARBA" id="ARBA00010643"/>
    </source>
</evidence>
<evidence type="ECO:0000256" key="3">
    <source>
        <dbReference type="ARBA" id="ARBA00022723"/>
    </source>
</evidence>
<dbReference type="GO" id="GO:0051537">
    <property type="term" value="F:2 iron, 2 sulfur cluster binding"/>
    <property type="evidence" value="ECO:0007669"/>
    <property type="project" value="UniProtKB-KW"/>
</dbReference>
<evidence type="ECO:0000313" key="7">
    <source>
        <dbReference type="EMBL" id="TET79079.1"/>
    </source>
</evidence>
<comment type="cofactor">
    <cofactor evidence="6">
        <name>[2Fe-2S] cluster</name>
        <dbReference type="ChEBI" id="CHEBI:190135"/>
    </cofactor>
</comment>
<name>A0A523XJE9_UNCT6</name>
<keyword evidence="2" id="KW-0001">2Fe-2S</keyword>
<dbReference type="GO" id="GO:0046872">
    <property type="term" value="F:metal ion binding"/>
    <property type="evidence" value="ECO:0007669"/>
    <property type="project" value="UniProtKB-KW"/>
</dbReference>
<dbReference type="PANTHER" id="PTHR43342:SF1">
    <property type="entry name" value="BIFURCATING [FEFE] HYDROGENASE GAMMA SUBUNIT"/>
    <property type="match status" value="1"/>
</dbReference>
<keyword evidence="3" id="KW-0479">Metal-binding</keyword>
<dbReference type="Gene3D" id="1.10.10.1590">
    <property type="entry name" value="NADH-quinone oxidoreductase subunit E"/>
    <property type="match status" value="1"/>
</dbReference>
<dbReference type="PROSITE" id="PS01099">
    <property type="entry name" value="COMPLEX1_24K"/>
    <property type="match status" value="1"/>
</dbReference>
<dbReference type="InterPro" id="IPR002023">
    <property type="entry name" value="NuoE-like"/>
</dbReference>
<evidence type="ECO:0000256" key="6">
    <source>
        <dbReference type="ARBA" id="ARBA00034078"/>
    </source>
</evidence>
<dbReference type="GO" id="GO:0016491">
    <property type="term" value="F:oxidoreductase activity"/>
    <property type="evidence" value="ECO:0007669"/>
    <property type="project" value="InterPro"/>
</dbReference>
<dbReference type="Gene3D" id="3.40.30.10">
    <property type="entry name" value="Glutaredoxin"/>
    <property type="match status" value="1"/>
</dbReference>
<evidence type="ECO:0000256" key="4">
    <source>
        <dbReference type="ARBA" id="ARBA00023004"/>
    </source>
</evidence>
<dbReference type="InterPro" id="IPR042128">
    <property type="entry name" value="NuoE_dom"/>
</dbReference>
<comment type="caution">
    <text evidence="7">The sequence shown here is derived from an EMBL/GenBank/DDBJ whole genome shotgun (WGS) entry which is preliminary data.</text>
</comment>
<protein>
    <submittedName>
        <fullName evidence="7">NAD(P)H-dependent oxidoreductase subunit E</fullName>
    </submittedName>
</protein>
<dbReference type="AlphaFoldDB" id="A0A523XJE9"/>
<sequence>MNPEHIVRIVEKHSEDRGGLISTLEDIQSKYGYLSEDVLRIVAKRTGHSLVDLFGVATFYKSFSLKPRGKHLISVCLGTACHVRGAPIIAGEFERQLRISAGETTSDNEFTLETVNCLGACALGPMVVVDGHYFSNVNTRKVKQILKRARVGLDKVEVKTDQRIFPLEVHCSRCNHSLMDPNHLIDGQPSVRVTISFGRKHGWLRLSCLYGSYTLESEYETPMDTVANFFCPHCHAELTGASNCPECGAPMVPMIVRGGGMVQICSRRGCKEHMLDLNGSNF</sequence>